<keyword evidence="1" id="KW-0812">Transmembrane</keyword>
<dbReference type="AlphaFoldDB" id="A0AAD7ECR0"/>
<sequence length="168" mass="18269">MIQIVIATTEDCPTEAISKSTTAMDTRPCIFLGISLLVIVAIGIEFRPLSLAESLSPRCWHVLSLLMGLDRSMQLADVVLAFTAWGESEEKSECVEECQTLRSSEDSAASMPRVIASRISMPSIVLVLPPDHIRAVFWRKEKTEIGGDEVADKGSGRLEGGNSLIASY</sequence>
<keyword evidence="1" id="KW-0472">Membrane</keyword>
<evidence type="ECO:0000256" key="1">
    <source>
        <dbReference type="SAM" id="Phobius"/>
    </source>
</evidence>
<accession>A0AAD7ECR0</accession>
<evidence type="ECO:0000313" key="3">
    <source>
        <dbReference type="Proteomes" id="UP001218218"/>
    </source>
</evidence>
<feature type="transmembrane region" description="Helical" evidence="1">
    <location>
        <begin position="29"/>
        <end position="49"/>
    </location>
</feature>
<keyword evidence="1" id="KW-1133">Transmembrane helix</keyword>
<proteinExistence type="predicted"/>
<protein>
    <submittedName>
        <fullName evidence="2">Uncharacterized protein</fullName>
    </submittedName>
</protein>
<dbReference type="EMBL" id="JARIHO010000070">
    <property type="protein sequence ID" value="KAJ7312782.1"/>
    <property type="molecule type" value="Genomic_DNA"/>
</dbReference>
<keyword evidence="3" id="KW-1185">Reference proteome</keyword>
<name>A0AAD7ECR0_9AGAR</name>
<gene>
    <name evidence="2" type="ORF">DFH08DRAFT_821946</name>
</gene>
<comment type="caution">
    <text evidence="2">The sequence shown here is derived from an EMBL/GenBank/DDBJ whole genome shotgun (WGS) entry which is preliminary data.</text>
</comment>
<evidence type="ECO:0000313" key="2">
    <source>
        <dbReference type="EMBL" id="KAJ7312782.1"/>
    </source>
</evidence>
<reference evidence="2" key="1">
    <citation type="submission" date="2023-03" db="EMBL/GenBank/DDBJ databases">
        <title>Massive genome expansion in bonnet fungi (Mycena s.s.) driven by repeated elements and novel gene families across ecological guilds.</title>
        <authorList>
            <consortium name="Lawrence Berkeley National Laboratory"/>
            <person name="Harder C.B."/>
            <person name="Miyauchi S."/>
            <person name="Viragh M."/>
            <person name="Kuo A."/>
            <person name="Thoen E."/>
            <person name="Andreopoulos B."/>
            <person name="Lu D."/>
            <person name="Skrede I."/>
            <person name="Drula E."/>
            <person name="Henrissat B."/>
            <person name="Morin E."/>
            <person name="Kohler A."/>
            <person name="Barry K."/>
            <person name="LaButti K."/>
            <person name="Morin E."/>
            <person name="Salamov A."/>
            <person name="Lipzen A."/>
            <person name="Mereny Z."/>
            <person name="Hegedus B."/>
            <person name="Baldrian P."/>
            <person name="Stursova M."/>
            <person name="Weitz H."/>
            <person name="Taylor A."/>
            <person name="Grigoriev I.V."/>
            <person name="Nagy L.G."/>
            <person name="Martin F."/>
            <person name="Kauserud H."/>
        </authorList>
    </citation>
    <scope>NUCLEOTIDE SEQUENCE</scope>
    <source>
        <strain evidence="2">CBHHK002</strain>
    </source>
</reference>
<organism evidence="2 3">
    <name type="scientific">Mycena albidolilacea</name>
    <dbReference type="NCBI Taxonomy" id="1033008"/>
    <lineage>
        <taxon>Eukaryota</taxon>
        <taxon>Fungi</taxon>
        <taxon>Dikarya</taxon>
        <taxon>Basidiomycota</taxon>
        <taxon>Agaricomycotina</taxon>
        <taxon>Agaricomycetes</taxon>
        <taxon>Agaricomycetidae</taxon>
        <taxon>Agaricales</taxon>
        <taxon>Marasmiineae</taxon>
        <taxon>Mycenaceae</taxon>
        <taxon>Mycena</taxon>
    </lineage>
</organism>
<dbReference type="Proteomes" id="UP001218218">
    <property type="component" value="Unassembled WGS sequence"/>
</dbReference>